<accession>A0ABN8XAH2</accession>
<evidence type="ECO:0000313" key="1">
    <source>
        <dbReference type="EMBL" id="CAI8974751.1"/>
    </source>
</evidence>
<name>A0ABN8XAH2_9GAMM</name>
<dbReference type="Proteomes" id="UP001162030">
    <property type="component" value="Chromosome"/>
</dbReference>
<organism evidence="1 2">
    <name type="scientific">Methylocaldum szegediense</name>
    <dbReference type="NCBI Taxonomy" id="73780"/>
    <lineage>
        <taxon>Bacteria</taxon>
        <taxon>Pseudomonadati</taxon>
        <taxon>Pseudomonadota</taxon>
        <taxon>Gammaproteobacteria</taxon>
        <taxon>Methylococcales</taxon>
        <taxon>Methylococcaceae</taxon>
        <taxon>Methylocaldum</taxon>
    </lineage>
</organism>
<evidence type="ECO:0000313" key="2">
    <source>
        <dbReference type="Proteomes" id="UP001162030"/>
    </source>
</evidence>
<keyword evidence="2" id="KW-1185">Reference proteome</keyword>
<sequence>MGRALRLWWSIFRFFILTGLISSILSGCDQGRESVSPTVYLLNHRHWTSMLVLNFPHEVAPLDAVGQTPDPSPQLEPHLDGVWRWEDPSRLVFLPANRTFEPDTSLTITLQGVSLRQGYRLDTLRLTYRTPPLKATLETCVWNDIREAPFRRELVALLHFNYPVDNPVFVATLGENHPVPLKSGHGARIVVRSDALVRPAQDGKLRFELKPGVVRLRDRDGAGASANMEKGVECELPVLRADWDKCQVPQDRKPSFEKDEDGTVASF</sequence>
<dbReference type="EMBL" id="OX458333">
    <property type="protein sequence ID" value="CAI8974751.1"/>
    <property type="molecule type" value="Genomic_DNA"/>
</dbReference>
<proteinExistence type="predicted"/>
<reference evidence="1 2" key="1">
    <citation type="submission" date="2023-03" db="EMBL/GenBank/DDBJ databases">
        <authorList>
            <person name="Pearce D."/>
        </authorList>
    </citation>
    <scope>NUCLEOTIDE SEQUENCE [LARGE SCALE GENOMIC DNA]</scope>
    <source>
        <strain evidence="1">Msz</strain>
    </source>
</reference>
<protein>
    <recommendedName>
        <fullName evidence="3">Lipoprotein</fullName>
    </recommendedName>
</protein>
<gene>
    <name evidence="1" type="ORF">MSZNOR_4973</name>
</gene>
<dbReference type="PROSITE" id="PS51257">
    <property type="entry name" value="PROKAR_LIPOPROTEIN"/>
    <property type="match status" value="1"/>
</dbReference>
<evidence type="ECO:0008006" key="3">
    <source>
        <dbReference type="Google" id="ProtNLM"/>
    </source>
</evidence>